<evidence type="ECO:0000313" key="5">
    <source>
        <dbReference type="Proteomes" id="UP001596310"/>
    </source>
</evidence>
<dbReference type="PANTHER" id="PTHR42732">
    <property type="entry name" value="BETA-GALACTOSIDASE"/>
    <property type="match status" value="1"/>
</dbReference>
<dbReference type="InterPro" id="IPR008979">
    <property type="entry name" value="Galactose-bd-like_sf"/>
</dbReference>
<dbReference type="InterPro" id="IPR017853">
    <property type="entry name" value="GH"/>
</dbReference>
<dbReference type="Gene3D" id="2.60.120.260">
    <property type="entry name" value="Galactose-binding domain-like"/>
    <property type="match status" value="1"/>
</dbReference>
<feature type="domain" description="Glycosyl hydrolases family 2 sugar binding" evidence="3">
    <location>
        <begin position="74"/>
        <end position="141"/>
    </location>
</feature>
<evidence type="ECO:0000259" key="3">
    <source>
        <dbReference type="Pfam" id="PF02837"/>
    </source>
</evidence>
<dbReference type="InterPro" id="IPR036156">
    <property type="entry name" value="Beta-gal/glucu_dom_sf"/>
</dbReference>
<dbReference type="SUPFAM" id="SSF49303">
    <property type="entry name" value="beta-Galactosidase/glucuronidase domain"/>
    <property type="match status" value="1"/>
</dbReference>
<dbReference type="SUPFAM" id="SSF51445">
    <property type="entry name" value="(Trans)glycosidases"/>
    <property type="match status" value="1"/>
</dbReference>
<dbReference type="InterPro" id="IPR051913">
    <property type="entry name" value="GH2_Domain-Containing"/>
</dbReference>
<keyword evidence="4" id="KW-0378">Hydrolase</keyword>
<dbReference type="RefSeq" id="WP_225422145.1">
    <property type="nucleotide sequence ID" value="NZ_JBHSSM010000017.1"/>
</dbReference>
<dbReference type="Pfam" id="PF02837">
    <property type="entry name" value="Glyco_hydro_2_N"/>
    <property type="match status" value="1"/>
</dbReference>
<dbReference type="SUPFAM" id="SSF49785">
    <property type="entry name" value="Galactose-binding domain-like"/>
    <property type="match status" value="1"/>
</dbReference>
<dbReference type="Gene3D" id="3.20.20.80">
    <property type="entry name" value="Glycosidases"/>
    <property type="match status" value="1"/>
</dbReference>
<comment type="similarity">
    <text evidence="1">Belongs to the glycosyl hydrolase 2 family.</text>
</comment>
<keyword evidence="5" id="KW-1185">Reference proteome</keyword>
<dbReference type="EMBL" id="JBHSSM010000017">
    <property type="protein sequence ID" value="MFC6315361.1"/>
    <property type="molecule type" value="Genomic_DNA"/>
</dbReference>
<reference evidence="5" key="1">
    <citation type="journal article" date="2019" name="Int. J. Syst. Evol. Microbiol.">
        <title>The Global Catalogue of Microorganisms (GCM) 10K type strain sequencing project: providing services to taxonomists for standard genome sequencing and annotation.</title>
        <authorList>
            <consortium name="The Broad Institute Genomics Platform"/>
            <consortium name="The Broad Institute Genome Sequencing Center for Infectious Disease"/>
            <person name="Wu L."/>
            <person name="Ma J."/>
        </authorList>
    </citation>
    <scope>NUCLEOTIDE SEQUENCE [LARGE SCALE GENOMIC DNA]</scope>
    <source>
        <strain evidence="5">CCM 8897</strain>
    </source>
</reference>
<gene>
    <name evidence="4" type="ORF">ACFQHW_07285</name>
</gene>
<comment type="caution">
    <text evidence="4">The sequence shown here is derived from an EMBL/GenBank/DDBJ whole genome shotgun (WGS) entry which is preliminary data.</text>
</comment>
<dbReference type="GO" id="GO:0016787">
    <property type="term" value="F:hydrolase activity"/>
    <property type="evidence" value="ECO:0007669"/>
    <property type="project" value="UniProtKB-KW"/>
</dbReference>
<dbReference type="Proteomes" id="UP001596310">
    <property type="component" value="Unassembled WGS sequence"/>
</dbReference>
<evidence type="ECO:0000256" key="1">
    <source>
        <dbReference type="ARBA" id="ARBA00007401"/>
    </source>
</evidence>
<dbReference type="InterPro" id="IPR006104">
    <property type="entry name" value="Glyco_hydro_2_N"/>
</dbReference>
<evidence type="ECO:0000313" key="4">
    <source>
        <dbReference type="EMBL" id="MFC6315361.1"/>
    </source>
</evidence>
<protein>
    <submittedName>
        <fullName evidence="4">Glycoside hydrolase family 2 protein</fullName>
    </submittedName>
</protein>
<dbReference type="PANTHER" id="PTHR42732:SF3">
    <property type="entry name" value="HYDROLASE"/>
    <property type="match status" value="1"/>
</dbReference>
<sequence>MVANNLMMRQEFPDPQFERKNWMNLNGSWDFSFDFGKSGETRRFFERKSWKQKINVPFCPESELSGVHYLDFMSSVWYHRCFSINADQLKEKVFIHFGAINYRAQIWVNGEKCGDHLGGYSSFSLDITTFVKAGENDIHIWAINEPRSGRQPCGKQSRTYASEGTAYSRVTGIWQTVWIEFVPEDYVKSVKFTPNISAQSVGIEVATVGTCSHLDCEIFYQGRLCGERVIDISGTTAVFEVSLDELHLWEVGHGRLYDVHLKLGQDEIYSYFGMREVSLSGERFLMNGRPIFQRLVLDQGYYPEGLYTAATEQELSRDIELSLACGFNGARLHQKAFEPRFLYHCDRLGYIVWAEQASWGLDYSSPAALEHFLPEWLEIMNRDINHPAIIGWCPLNETSPYRGRSPRPELTRFVYQITKQFDVTRPCIDVSGFVHTERTDVYDTHDYAADPQTFAKHYQKLDQRVLYDPQIAREINVCDLPVFVSEYGGIPWNVGSQGWGYGNQPESKELFIKLFRDLMVPLLNNPGIIGFCYTQLYDIEQEKNGLFTFSRQPKFDLQLIRQVCNQHAAYEESLEANKDE</sequence>
<dbReference type="Pfam" id="PF02836">
    <property type="entry name" value="Glyco_hydro_2_C"/>
    <property type="match status" value="1"/>
</dbReference>
<dbReference type="InterPro" id="IPR006103">
    <property type="entry name" value="Glyco_hydro_2_cat"/>
</dbReference>
<name>A0ABW1UQV3_9LACO</name>
<evidence type="ECO:0000259" key="2">
    <source>
        <dbReference type="Pfam" id="PF02836"/>
    </source>
</evidence>
<feature type="domain" description="Glycoside hydrolase family 2 catalytic" evidence="2">
    <location>
        <begin position="281"/>
        <end position="488"/>
    </location>
</feature>
<organism evidence="4 5">
    <name type="scientific">Lapidilactobacillus achengensis</name>
    <dbReference type="NCBI Taxonomy" id="2486000"/>
    <lineage>
        <taxon>Bacteria</taxon>
        <taxon>Bacillati</taxon>
        <taxon>Bacillota</taxon>
        <taxon>Bacilli</taxon>
        <taxon>Lactobacillales</taxon>
        <taxon>Lactobacillaceae</taxon>
        <taxon>Lapidilactobacillus</taxon>
    </lineage>
</organism>
<proteinExistence type="inferred from homology"/>
<accession>A0ABW1UQV3</accession>